<dbReference type="AlphaFoldDB" id="A0A8J5N0L5"/>
<feature type="coiled-coil region" evidence="1">
    <location>
        <begin position="1"/>
        <end position="32"/>
    </location>
</feature>
<protein>
    <submittedName>
        <fullName evidence="2">Uncharacterized protein</fullName>
    </submittedName>
</protein>
<gene>
    <name evidence="2" type="ORF">Hamer_G012416</name>
</gene>
<organism evidence="2 3">
    <name type="scientific">Homarus americanus</name>
    <name type="common">American lobster</name>
    <dbReference type="NCBI Taxonomy" id="6706"/>
    <lineage>
        <taxon>Eukaryota</taxon>
        <taxon>Metazoa</taxon>
        <taxon>Ecdysozoa</taxon>
        <taxon>Arthropoda</taxon>
        <taxon>Crustacea</taxon>
        <taxon>Multicrustacea</taxon>
        <taxon>Malacostraca</taxon>
        <taxon>Eumalacostraca</taxon>
        <taxon>Eucarida</taxon>
        <taxon>Decapoda</taxon>
        <taxon>Pleocyemata</taxon>
        <taxon>Astacidea</taxon>
        <taxon>Nephropoidea</taxon>
        <taxon>Nephropidae</taxon>
        <taxon>Homarus</taxon>
    </lineage>
</organism>
<name>A0A8J5N0L5_HOMAM</name>
<accession>A0A8J5N0L5</accession>
<reference evidence="2" key="1">
    <citation type="journal article" date="2021" name="Sci. Adv.">
        <title>The American lobster genome reveals insights on longevity, neural, and immune adaptations.</title>
        <authorList>
            <person name="Polinski J.M."/>
            <person name="Zimin A.V."/>
            <person name="Clark K.F."/>
            <person name="Kohn A.B."/>
            <person name="Sadowski N."/>
            <person name="Timp W."/>
            <person name="Ptitsyn A."/>
            <person name="Khanna P."/>
            <person name="Romanova D.Y."/>
            <person name="Williams P."/>
            <person name="Greenwood S.J."/>
            <person name="Moroz L.L."/>
            <person name="Walt D.R."/>
            <person name="Bodnar A.G."/>
        </authorList>
    </citation>
    <scope>NUCLEOTIDE SEQUENCE</scope>
    <source>
        <strain evidence="2">GMGI-L3</strain>
    </source>
</reference>
<keyword evidence="3" id="KW-1185">Reference proteome</keyword>
<proteinExistence type="predicted"/>
<evidence type="ECO:0000313" key="3">
    <source>
        <dbReference type="Proteomes" id="UP000747542"/>
    </source>
</evidence>
<dbReference type="EMBL" id="JAHLQT010014894">
    <property type="protein sequence ID" value="KAG7170167.1"/>
    <property type="molecule type" value="Genomic_DNA"/>
</dbReference>
<sequence>MEKLKLEFEFKKMQLEAEREKIQADKEVELRKLEVEERTGIRRGNGDKDNKGCNLPEFVEEEAEDVFIQFEKVATIKKWDKSDWAILV</sequence>
<evidence type="ECO:0000256" key="1">
    <source>
        <dbReference type="SAM" id="Coils"/>
    </source>
</evidence>
<comment type="caution">
    <text evidence="2">The sequence shown here is derived from an EMBL/GenBank/DDBJ whole genome shotgun (WGS) entry which is preliminary data.</text>
</comment>
<dbReference type="Proteomes" id="UP000747542">
    <property type="component" value="Unassembled WGS sequence"/>
</dbReference>
<evidence type="ECO:0000313" key="2">
    <source>
        <dbReference type="EMBL" id="KAG7170167.1"/>
    </source>
</evidence>
<keyword evidence="1" id="KW-0175">Coiled coil</keyword>